<keyword evidence="3" id="KW-1185">Reference proteome</keyword>
<proteinExistence type="predicted"/>
<dbReference type="EMBL" id="CAIZ01000026">
    <property type="protein sequence ID" value="CCH68865.1"/>
    <property type="molecule type" value="Genomic_DNA"/>
</dbReference>
<organism evidence="2 3">
    <name type="scientific">Phycicoccus elongatus Lp2</name>
    <dbReference type="NCBI Taxonomy" id="1193181"/>
    <lineage>
        <taxon>Bacteria</taxon>
        <taxon>Bacillati</taxon>
        <taxon>Actinomycetota</taxon>
        <taxon>Actinomycetes</taxon>
        <taxon>Micrococcales</taxon>
        <taxon>Intrasporangiaceae</taxon>
        <taxon>Phycicoccus</taxon>
    </lineage>
</organism>
<dbReference type="InterPro" id="IPR036721">
    <property type="entry name" value="RCK_C_sf"/>
</dbReference>
<dbReference type="STRING" id="1193181.BN10_1210006"/>
<dbReference type="InterPro" id="IPR050721">
    <property type="entry name" value="Trk_Ktr_HKT_K-transport"/>
</dbReference>
<dbReference type="SUPFAM" id="SSF51735">
    <property type="entry name" value="NAD(P)-binding Rossmann-fold domains"/>
    <property type="match status" value="1"/>
</dbReference>
<reference evidence="2 3" key="1">
    <citation type="journal article" date="2013" name="ISME J.">
        <title>A metabolic model for members of the genus Tetrasphaera involved in enhanced biological phosphorus removal.</title>
        <authorList>
            <person name="Kristiansen R."/>
            <person name="Nguyen H.T.T."/>
            <person name="Saunders A.M."/>
            <person name="Nielsen J.L."/>
            <person name="Wimmer R."/>
            <person name="Le V.Q."/>
            <person name="McIlroy S.J."/>
            <person name="Petrovski S."/>
            <person name="Seviour R.J."/>
            <person name="Calteau A."/>
            <person name="Nielsen K.L."/>
            <person name="Nielsen P.H."/>
        </authorList>
    </citation>
    <scope>NUCLEOTIDE SEQUENCE [LARGE SCALE GENOMIC DNA]</scope>
    <source>
        <strain evidence="2 3">Lp2</strain>
    </source>
</reference>
<feature type="domain" description="RCK N-terminal" evidence="1">
    <location>
        <begin position="22"/>
        <end position="137"/>
    </location>
</feature>
<evidence type="ECO:0000313" key="2">
    <source>
        <dbReference type="EMBL" id="CCH68865.1"/>
    </source>
</evidence>
<dbReference type="GO" id="GO:0006813">
    <property type="term" value="P:potassium ion transport"/>
    <property type="evidence" value="ECO:0007669"/>
    <property type="project" value="InterPro"/>
</dbReference>
<dbReference type="Proteomes" id="UP000013167">
    <property type="component" value="Unassembled WGS sequence"/>
</dbReference>
<dbReference type="PANTHER" id="PTHR43833:SF7">
    <property type="entry name" value="KTR SYSTEM POTASSIUM UPTAKE PROTEIN C"/>
    <property type="match status" value="1"/>
</dbReference>
<sequence length="233" mass="25013">MNAPTTLEEQQTMSRSNADSEVLVIGLGRFGAAAAMELRRLGHKVTGLERDAVLAERYIGSLTTIVHGDGSDPKTIRDMKVAKYKIAIVAIGSSIEGSVLAAANLVDAGVQDIWAKAMSVEHARILDRIGVHHIVRPESDTGRRVAHLVGGKLQDYIEFDDGFAIVKMRPPQEAIGFTLEQSQIRSKYGVTVVGVKAPGQDFTYAVPSTKVSAHDTLIVSGATSLLERLAARP</sequence>
<dbReference type="AlphaFoldDB" id="N0DZR3"/>
<dbReference type="Gene3D" id="3.40.50.720">
    <property type="entry name" value="NAD(P)-binding Rossmann-like Domain"/>
    <property type="match status" value="1"/>
</dbReference>
<dbReference type="Gene3D" id="3.30.70.1450">
    <property type="entry name" value="Regulator of K+ conductance, C-terminal domain"/>
    <property type="match status" value="1"/>
</dbReference>
<dbReference type="eggNOG" id="COG0569">
    <property type="taxonomic scope" value="Bacteria"/>
</dbReference>
<dbReference type="HOGENOM" id="CLU_046525_3_1_11"/>
<dbReference type="SUPFAM" id="SSF116726">
    <property type="entry name" value="TrkA C-terminal domain-like"/>
    <property type="match status" value="1"/>
</dbReference>
<dbReference type="Pfam" id="PF02254">
    <property type="entry name" value="TrkA_N"/>
    <property type="match status" value="1"/>
</dbReference>
<gene>
    <name evidence="2" type="ORF">BN10_1210006</name>
</gene>
<evidence type="ECO:0000313" key="3">
    <source>
        <dbReference type="Proteomes" id="UP000013167"/>
    </source>
</evidence>
<dbReference type="InterPro" id="IPR036291">
    <property type="entry name" value="NAD(P)-bd_dom_sf"/>
</dbReference>
<accession>N0DZR3</accession>
<dbReference type="PANTHER" id="PTHR43833">
    <property type="entry name" value="POTASSIUM CHANNEL PROTEIN 2-RELATED-RELATED"/>
    <property type="match status" value="1"/>
</dbReference>
<dbReference type="InterPro" id="IPR003148">
    <property type="entry name" value="RCK_N"/>
</dbReference>
<comment type="caution">
    <text evidence="2">The sequence shown here is derived from an EMBL/GenBank/DDBJ whole genome shotgun (WGS) entry which is preliminary data.</text>
</comment>
<protein>
    <submittedName>
        <fullName evidence="2">Potassium uptake protein</fullName>
    </submittedName>
</protein>
<evidence type="ECO:0000259" key="1">
    <source>
        <dbReference type="Pfam" id="PF02254"/>
    </source>
</evidence>
<name>N0DZR3_9MICO</name>